<name>A0A3D8P700_9RHOB</name>
<proteinExistence type="predicted"/>
<reference evidence="2 3" key="1">
    <citation type="submission" date="2018-05" db="EMBL/GenBank/DDBJ databases">
        <title>Whole genome sequencing of Paracoccus thiocyanatus SST.</title>
        <authorList>
            <person name="Ghosh W."/>
            <person name="Rameez M.J."/>
            <person name="Roy C."/>
        </authorList>
    </citation>
    <scope>NUCLEOTIDE SEQUENCE [LARGE SCALE GENOMIC DNA]</scope>
    <source>
        <strain evidence="2 3">SST</strain>
    </source>
</reference>
<evidence type="ECO:0000313" key="3">
    <source>
        <dbReference type="Proteomes" id="UP000256679"/>
    </source>
</evidence>
<feature type="transmembrane region" description="Helical" evidence="1">
    <location>
        <begin position="133"/>
        <end position="151"/>
    </location>
</feature>
<gene>
    <name evidence="2" type="ORF">DIE28_17130</name>
</gene>
<organism evidence="2 3">
    <name type="scientific">Paracoccus thiocyanatus</name>
    <dbReference type="NCBI Taxonomy" id="34006"/>
    <lineage>
        <taxon>Bacteria</taxon>
        <taxon>Pseudomonadati</taxon>
        <taxon>Pseudomonadota</taxon>
        <taxon>Alphaproteobacteria</taxon>
        <taxon>Rhodobacterales</taxon>
        <taxon>Paracoccaceae</taxon>
        <taxon>Paracoccus</taxon>
    </lineage>
</organism>
<dbReference type="Proteomes" id="UP000256679">
    <property type="component" value="Unassembled WGS sequence"/>
</dbReference>
<dbReference type="RefSeq" id="WP_115757351.1">
    <property type="nucleotide sequence ID" value="NZ_QFCQ01000175.1"/>
</dbReference>
<accession>A0A3D8P700</accession>
<dbReference type="AlphaFoldDB" id="A0A3D8P700"/>
<comment type="caution">
    <text evidence="2">The sequence shown here is derived from an EMBL/GenBank/DDBJ whole genome shotgun (WGS) entry which is preliminary data.</text>
</comment>
<evidence type="ECO:0000313" key="2">
    <source>
        <dbReference type="EMBL" id="RDW11836.1"/>
    </source>
</evidence>
<feature type="transmembrane region" description="Helical" evidence="1">
    <location>
        <begin position="100"/>
        <end position="127"/>
    </location>
</feature>
<keyword evidence="3" id="KW-1185">Reference proteome</keyword>
<sequence length="166" mass="17293">MIPVRFMALAFVAAALAYVALSFALFEMPQTLQAAQDCGFLPGEFASAGELNYARNHAFAISFLRKQEYFTAITVGLAVAFAVFALRIRRGGAIAAGGGLLAVSALCVSCLAPVLSVIGLSVAGSLLAGVPKALLTLNTLLLTGWGVLYLSRRGTACPLPSKEILQ</sequence>
<keyword evidence="1" id="KW-0472">Membrane</keyword>
<feature type="transmembrane region" description="Helical" evidence="1">
    <location>
        <begin position="69"/>
        <end position="88"/>
    </location>
</feature>
<keyword evidence="1" id="KW-0812">Transmembrane</keyword>
<dbReference type="EMBL" id="QFCQ01000175">
    <property type="protein sequence ID" value="RDW11836.1"/>
    <property type="molecule type" value="Genomic_DNA"/>
</dbReference>
<evidence type="ECO:0000256" key="1">
    <source>
        <dbReference type="SAM" id="Phobius"/>
    </source>
</evidence>
<protein>
    <submittedName>
        <fullName evidence="2">Uncharacterized protein</fullName>
    </submittedName>
</protein>
<keyword evidence="1" id="KW-1133">Transmembrane helix</keyword>